<dbReference type="OrthoDB" id="6988449at2"/>
<dbReference type="PANTHER" id="PTHR30126:SF88">
    <property type="entry name" value="TRANSCRIPTIONAL REGULATOR-RELATED"/>
    <property type="match status" value="1"/>
</dbReference>
<proteinExistence type="inferred from homology"/>
<dbReference type="Gene3D" id="3.40.190.290">
    <property type="match status" value="1"/>
</dbReference>
<evidence type="ECO:0000256" key="3">
    <source>
        <dbReference type="ARBA" id="ARBA00023125"/>
    </source>
</evidence>
<dbReference type="InterPro" id="IPR000847">
    <property type="entry name" value="LysR_HTH_N"/>
</dbReference>
<evidence type="ECO:0000256" key="1">
    <source>
        <dbReference type="ARBA" id="ARBA00009437"/>
    </source>
</evidence>
<keyword evidence="2" id="KW-0805">Transcription regulation</keyword>
<dbReference type="InterPro" id="IPR036388">
    <property type="entry name" value="WH-like_DNA-bd_sf"/>
</dbReference>
<dbReference type="Pfam" id="PF00126">
    <property type="entry name" value="HTH_1"/>
    <property type="match status" value="1"/>
</dbReference>
<dbReference type="SUPFAM" id="SSF46785">
    <property type="entry name" value="Winged helix' DNA-binding domain"/>
    <property type="match status" value="1"/>
</dbReference>
<feature type="domain" description="HTH lysR-type" evidence="5">
    <location>
        <begin position="5"/>
        <end position="62"/>
    </location>
</feature>
<dbReference type="Proteomes" id="UP000033684">
    <property type="component" value="Unassembled WGS sequence"/>
</dbReference>
<dbReference type="RefSeq" id="WP_045780423.1">
    <property type="nucleotide sequence ID" value="NZ_LAJX01000245.1"/>
</dbReference>
<accession>A0A0F3IIM9</accession>
<dbReference type="GO" id="GO:0003700">
    <property type="term" value="F:DNA-binding transcription factor activity"/>
    <property type="evidence" value="ECO:0007669"/>
    <property type="project" value="InterPro"/>
</dbReference>
<reference evidence="6 7" key="2">
    <citation type="journal article" date="2016" name="Microb. Ecol.">
        <title>Genome Characteristics of a Novel Type I Methanotroph (Sn10-6) Isolated from a Flooded Indian Rice Field.</title>
        <authorList>
            <person name="Rahalkar M.C."/>
            <person name="Pandit P.S."/>
            <person name="Dhakephalkar P.K."/>
            <person name="Pore S."/>
            <person name="Arora P."/>
            <person name="Kapse N."/>
        </authorList>
    </citation>
    <scope>NUCLEOTIDE SEQUENCE [LARGE SCALE GENOMIC DNA]</scope>
    <source>
        <strain evidence="6 7">Sn10-6</strain>
    </source>
</reference>
<evidence type="ECO:0000313" key="6">
    <source>
        <dbReference type="EMBL" id="KJV05339.1"/>
    </source>
</evidence>
<dbReference type="SUPFAM" id="SSF53850">
    <property type="entry name" value="Periplasmic binding protein-like II"/>
    <property type="match status" value="1"/>
</dbReference>
<dbReference type="Gene3D" id="1.10.10.10">
    <property type="entry name" value="Winged helix-like DNA-binding domain superfamily/Winged helix DNA-binding domain"/>
    <property type="match status" value="1"/>
</dbReference>
<protein>
    <submittedName>
        <fullName evidence="6">LysR family transcriptional regulator</fullName>
    </submittedName>
</protein>
<sequence length="293" mass="32258">MHPHITLDQWRALIEVVDTGGYAQAAEKLNKSQSAVTYAVQKIETLLGVKAFEIQGRKAVLTDTGHMLYRRALALVSEATELEQAAHKLSSGWDATITLAVEILFPSNRLLACLNRFSLEHPNTRIELIESVLGGTADALLGGHVDLAISPVVPSGFLGNLLCRVKIIAVARYDHPIHQQQQTLTYRDLRNYRHIVVRDSGSKRNQKTLTVEVNQRWTVSHIGTSIEAVSNGYGFAWLPEEQIQNELATGLLKPLPLQEGVIRETALYLIVTRADFAGPGVKRLAELLTAASS</sequence>
<dbReference type="PANTHER" id="PTHR30126">
    <property type="entry name" value="HTH-TYPE TRANSCRIPTIONAL REGULATOR"/>
    <property type="match status" value="1"/>
</dbReference>
<keyword evidence="4" id="KW-0804">Transcription</keyword>
<dbReference type="EMBL" id="LAJX01000245">
    <property type="protein sequence ID" value="KJV05339.1"/>
    <property type="molecule type" value="Genomic_DNA"/>
</dbReference>
<dbReference type="AlphaFoldDB" id="A0A0F3IIM9"/>
<organism evidence="6 7">
    <name type="scientific">Methylocucumis oryzae</name>
    <dbReference type="NCBI Taxonomy" id="1632867"/>
    <lineage>
        <taxon>Bacteria</taxon>
        <taxon>Pseudomonadati</taxon>
        <taxon>Pseudomonadota</taxon>
        <taxon>Gammaproteobacteria</taxon>
        <taxon>Methylococcales</taxon>
        <taxon>Methylococcaceae</taxon>
        <taxon>Methylocucumis</taxon>
    </lineage>
</organism>
<evidence type="ECO:0000256" key="2">
    <source>
        <dbReference type="ARBA" id="ARBA00023015"/>
    </source>
</evidence>
<dbReference type="Pfam" id="PF03466">
    <property type="entry name" value="LysR_substrate"/>
    <property type="match status" value="1"/>
</dbReference>
<evidence type="ECO:0000256" key="4">
    <source>
        <dbReference type="ARBA" id="ARBA00023163"/>
    </source>
</evidence>
<dbReference type="PATRIC" id="fig|1632867.3.peg.2941"/>
<comment type="caution">
    <text evidence="6">The sequence shown here is derived from an EMBL/GenBank/DDBJ whole genome shotgun (WGS) entry which is preliminary data.</text>
</comment>
<dbReference type="PROSITE" id="PS50931">
    <property type="entry name" value="HTH_LYSR"/>
    <property type="match status" value="1"/>
</dbReference>
<keyword evidence="7" id="KW-1185">Reference proteome</keyword>
<dbReference type="InterPro" id="IPR005119">
    <property type="entry name" value="LysR_subst-bd"/>
</dbReference>
<evidence type="ECO:0000259" key="5">
    <source>
        <dbReference type="PROSITE" id="PS50931"/>
    </source>
</evidence>
<evidence type="ECO:0000313" key="7">
    <source>
        <dbReference type="Proteomes" id="UP000033684"/>
    </source>
</evidence>
<keyword evidence="3" id="KW-0238">DNA-binding</keyword>
<dbReference type="GO" id="GO:0000976">
    <property type="term" value="F:transcription cis-regulatory region binding"/>
    <property type="evidence" value="ECO:0007669"/>
    <property type="project" value="TreeGrafter"/>
</dbReference>
<gene>
    <name evidence="6" type="ORF">VZ94_18905</name>
</gene>
<name>A0A0F3IIM9_9GAMM</name>
<dbReference type="InterPro" id="IPR036390">
    <property type="entry name" value="WH_DNA-bd_sf"/>
</dbReference>
<reference evidence="7" key="1">
    <citation type="submission" date="2015-03" db="EMBL/GenBank/DDBJ databases">
        <title>Draft genome sequence of a novel methanotroph (Sn10-6) isolated from flooded ricefield rhizosphere in India.</title>
        <authorList>
            <person name="Pandit P.S."/>
            <person name="Pore S.D."/>
            <person name="Arora P."/>
            <person name="Kapse N.G."/>
            <person name="Dhakephalkar P.K."/>
            <person name="Rahalkar M.C."/>
        </authorList>
    </citation>
    <scope>NUCLEOTIDE SEQUENCE [LARGE SCALE GENOMIC DNA]</scope>
    <source>
        <strain evidence="7">Sn10-6</strain>
    </source>
</reference>
<comment type="similarity">
    <text evidence="1">Belongs to the LysR transcriptional regulatory family.</text>
</comment>